<sequence length="189" mass="22487">MEFTSQNYYDFILKDYIRKKIKNQINSILNSGLLCIKHMVDDTVDPDFLDQLINKNYPEYESNDLSLLHSSNNHPGFSELKTISQLTFRIAIIQTAYILSCQDLEIKTYLQLMKKVFPTKKDSQEALNSIFSMFNQMVDCFERHLQMITIPFYKPTFNIRDFQFVRICYEYAIKIVDEQLNELYPEEEL</sequence>
<organism evidence="1 2">
    <name type="scientific">Promethearchaeum syntrophicum</name>
    <dbReference type="NCBI Taxonomy" id="2594042"/>
    <lineage>
        <taxon>Archaea</taxon>
        <taxon>Promethearchaeati</taxon>
        <taxon>Promethearchaeota</taxon>
        <taxon>Promethearchaeia</taxon>
        <taxon>Promethearchaeales</taxon>
        <taxon>Promethearchaeaceae</taxon>
        <taxon>Promethearchaeum</taxon>
    </lineage>
</organism>
<evidence type="ECO:0000313" key="1">
    <source>
        <dbReference type="EMBL" id="QEE15607.2"/>
    </source>
</evidence>
<gene>
    <name evidence="1" type="ORF">DSAG12_01433</name>
</gene>
<keyword evidence="2" id="KW-1185">Reference proteome</keyword>
<dbReference type="AlphaFoldDB" id="A0A5B9D9U4"/>
<dbReference type="Proteomes" id="UP000321408">
    <property type="component" value="Chromosome"/>
</dbReference>
<accession>A0A5B9D9U4</accession>
<reference evidence="1 2" key="2">
    <citation type="journal article" date="2024" name="Int. J. Syst. Evol. Microbiol.">
        <title>Promethearchaeum syntrophicum gen. nov., sp. nov., an anaerobic, obligately syntrophic archaeon, the first isolate of the lineage 'Asgard' archaea, and proposal of the new archaeal phylum Promethearchaeota phyl. nov. and kingdom Promethearchaeati regn. nov.</title>
        <authorList>
            <person name="Imachi H."/>
            <person name="Nobu M.K."/>
            <person name="Kato S."/>
            <person name="Takaki Y."/>
            <person name="Miyazaki M."/>
            <person name="Miyata M."/>
            <person name="Ogawara M."/>
            <person name="Saito Y."/>
            <person name="Sakai S."/>
            <person name="Tahara Y.O."/>
            <person name="Takano Y."/>
            <person name="Tasumi E."/>
            <person name="Uematsu K."/>
            <person name="Yoshimura T."/>
            <person name="Itoh T."/>
            <person name="Ohkuma M."/>
            <person name="Takai K."/>
        </authorList>
    </citation>
    <scope>NUCLEOTIDE SEQUENCE [LARGE SCALE GENOMIC DNA]</scope>
    <source>
        <strain evidence="1 2">MK-D1</strain>
    </source>
</reference>
<dbReference type="KEGG" id="psyt:DSAG12_01433"/>
<reference evidence="1 2" key="1">
    <citation type="journal article" date="2020" name="Nature">
        <title>Isolation of an archaeon at the prokaryote-eukaryote interface.</title>
        <authorList>
            <person name="Imachi H."/>
            <person name="Nobu M.K."/>
            <person name="Nakahara N."/>
            <person name="Morono Y."/>
            <person name="Ogawara M."/>
            <person name="Takaki Y."/>
            <person name="Takano Y."/>
            <person name="Uematsu K."/>
            <person name="Ikuta T."/>
            <person name="Ito M."/>
            <person name="Matsui Y."/>
            <person name="Miyazaki M."/>
            <person name="Murata K."/>
            <person name="Saito Y."/>
            <person name="Sakai S."/>
            <person name="Song C."/>
            <person name="Tasumi E."/>
            <person name="Yamanaka Y."/>
            <person name="Yamaguchi T."/>
            <person name="Kamagata Y."/>
            <person name="Tamaki H."/>
            <person name="Takai K."/>
        </authorList>
    </citation>
    <scope>NUCLEOTIDE SEQUENCE [LARGE SCALE GENOMIC DNA]</scope>
    <source>
        <strain evidence="1 2">MK-D1</strain>
    </source>
</reference>
<name>A0A5B9D9U4_9ARCH</name>
<protein>
    <submittedName>
        <fullName evidence="1">Uncharacterized protein</fullName>
    </submittedName>
</protein>
<evidence type="ECO:0000313" key="2">
    <source>
        <dbReference type="Proteomes" id="UP000321408"/>
    </source>
</evidence>
<proteinExistence type="predicted"/>
<dbReference type="EMBL" id="CP042905">
    <property type="protein sequence ID" value="QEE15607.2"/>
    <property type="molecule type" value="Genomic_DNA"/>
</dbReference>